<sequence length="77" mass="8454">MEDVHRVLTDIGLDPAILEEAGPHARLRAELGLDSVETTDLQLELGKRFGLDIDLWDREDYTLADLAGRIAAAGSRP</sequence>
<evidence type="ECO:0000259" key="1">
    <source>
        <dbReference type="Pfam" id="PF00550"/>
    </source>
</evidence>
<dbReference type="PATRIC" id="fig|1678637.3.peg.5085"/>
<name>A0A0K9XAS1_9ACTN</name>
<reference evidence="3" key="1">
    <citation type="submission" date="2015-07" db="EMBL/GenBank/DDBJ databases">
        <title>Draft genome sequence of Streptomyces sp. CMAA 1322, a bacterium isolated from Caatinga biome, from dry forest semiarid of Brazil.</title>
        <authorList>
            <person name="Santos S.N."/>
            <person name="Gacesa R."/>
            <person name="Taketani R.G."/>
            <person name="Long P.F."/>
            <person name="Melo I.S."/>
        </authorList>
    </citation>
    <scope>NUCLEOTIDE SEQUENCE [LARGE SCALE GENOMIC DNA]</scope>
    <source>
        <strain evidence="3">CMAA 1322</strain>
    </source>
</reference>
<dbReference type="InterPro" id="IPR009081">
    <property type="entry name" value="PP-bd_ACP"/>
</dbReference>
<dbReference type="STRING" id="1678637.AC230_23740"/>
<evidence type="ECO:0000313" key="3">
    <source>
        <dbReference type="Proteomes" id="UP000037288"/>
    </source>
</evidence>
<dbReference type="InterPro" id="IPR036736">
    <property type="entry name" value="ACP-like_sf"/>
</dbReference>
<evidence type="ECO:0000313" key="2">
    <source>
        <dbReference type="EMBL" id="KNB50303.1"/>
    </source>
</evidence>
<organism evidence="2 3">
    <name type="scientific">Streptomyces caatingaensis</name>
    <dbReference type="NCBI Taxonomy" id="1678637"/>
    <lineage>
        <taxon>Bacteria</taxon>
        <taxon>Bacillati</taxon>
        <taxon>Actinomycetota</taxon>
        <taxon>Actinomycetes</taxon>
        <taxon>Kitasatosporales</taxon>
        <taxon>Streptomycetaceae</taxon>
        <taxon>Streptomyces</taxon>
    </lineage>
</organism>
<keyword evidence="3" id="KW-1185">Reference proteome</keyword>
<dbReference type="Proteomes" id="UP000037288">
    <property type="component" value="Unassembled WGS sequence"/>
</dbReference>
<feature type="domain" description="Carrier" evidence="1">
    <location>
        <begin position="20"/>
        <end position="68"/>
    </location>
</feature>
<accession>A0A0K9XAS1</accession>
<comment type="caution">
    <text evidence="2">The sequence shown here is derived from an EMBL/GenBank/DDBJ whole genome shotgun (WGS) entry which is preliminary data.</text>
</comment>
<protein>
    <recommendedName>
        <fullName evidence="1">Carrier domain-containing protein</fullName>
    </recommendedName>
</protein>
<proteinExistence type="predicted"/>
<gene>
    <name evidence="2" type="ORF">AC230_23740</name>
</gene>
<dbReference type="EMBL" id="LFXA01000017">
    <property type="protein sequence ID" value="KNB50303.1"/>
    <property type="molecule type" value="Genomic_DNA"/>
</dbReference>
<dbReference type="Pfam" id="PF00550">
    <property type="entry name" value="PP-binding"/>
    <property type="match status" value="1"/>
</dbReference>
<dbReference type="AlphaFoldDB" id="A0A0K9XAS1"/>
<dbReference type="SUPFAM" id="SSF47336">
    <property type="entry name" value="ACP-like"/>
    <property type="match status" value="1"/>
</dbReference>
<dbReference type="Gene3D" id="1.10.1200.10">
    <property type="entry name" value="ACP-like"/>
    <property type="match status" value="1"/>
</dbReference>
<dbReference type="OrthoDB" id="3700228at2"/>